<accession>A0AAN0MHT8</accession>
<proteinExistence type="predicted"/>
<keyword evidence="2" id="KW-0472">Membrane</keyword>
<dbReference type="PANTHER" id="PTHR35519:SF2">
    <property type="entry name" value="PH DOMAIN PROTEIN"/>
    <property type="match status" value="1"/>
</dbReference>
<dbReference type="AlphaFoldDB" id="A0AAN0MHT8"/>
<reference evidence="3" key="1">
    <citation type="journal article" date="2024" name="Int. J. Syst. Evol. Microbiol.">
        <title>Brooklawnia propionicigenes sp. nov., a facultatively anaerobic, propionate-producing bacterium isolated from a methanogenic reactor treating waste from cattle farms.</title>
        <authorList>
            <person name="Akita Y."/>
            <person name="Ueki A."/>
            <person name="Tonouchi A."/>
            <person name="Sugawara Y."/>
            <person name="Honma S."/>
            <person name="Kaku N."/>
            <person name="Ueki K."/>
        </authorList>
    </citation>
    <scope>NUCLEOTIDE SEQUENCE</scope>
    <source>
        <strain evidence="3">SH051</strain>
    </source>
</reference>
<evidence type="ECO:0000256" key="1">
    <source>
        <dbReference type="SAM" id="MobiDB-lite"/>
    </source>
</evidence>
<feature type="transmembrane region" description="Helical" evidence="2">
    <location>
        <begin position="167"/>
        <end position="196"/>
    </location>
</feature>
<keyword evidence="2" id="KW-1133">Transmembrane helix</keyword>
<feature type="compositionally biased region" description="Pro residues" evidence="1">
    <location>
        <begin position="1"/>
        <end position="14"/>
    </location>
</feature>
<evidence type="ECO:0000313" key="3">
    <source>
        <dbReference type="EMBL" id="BEH02894.1"/>
    </source>
</evidence>
<dbReference type="InterPro" id="IPR025187">
    <property type="entry name" value="DUF4112"/>
</dbReference>
<evidence type="ECO:0000313" key="4">
    <source>
        <dbReference type="Proteomes" id="UP001431656"/>
    </source>
</evidence>
<sequence>MPQPPAWLQPPPSAPDEGSGASGERSAPAIEPDAVVELPTVEPDAVLEPVPGISATSRTLTLILDDLFRVPGTQVGVGLDALVGLIPGIGDAGTTVVASAVMADAVRNRVPIPVLARMGLNLGIDVLLGLVPGVGDLLDVAHRANRKNLRLLEAAVNDRQRTTQRSVVYLVSAISLIAATLVMLLAALVWSLWLLWHLITPS</sequence>
<dbReference type="Proteomes" id="UP001431656">
    <property type="component" value="Chromosome"/>
</dbReference>
<protein>
    <recommendedName>
        <fullName evidence="5">DUF4112 domain-containing protein</fullName>
    </recommendedName>
</protein>
<organism evidence="3 4">
    <name type="scientific">Brooklawnia propionicigenes</name>
    <dbReference type="NCBI Taxonomy" id="3041175"/>
    <lineage>
        <taxon>Bacteria</taxon>
        <taxon>Bacillati</taxon>
        <taxon>Actinomycetota</taxon>
        <taxon>Actinomycetes</taxon>
        <taxon>Propionibacteriales</taxon>
        <taxon>Propionibacteriaceae</taxon>
        <taxon>Brooklawnia</taxon>
    </lineage>
</organism>
<gene>
    <name evidence="3" type="ORF">brsh051_21750</name>
</gene>
<dbReference type="EMBL" id="AP028056">
    <property type="protein sequence ID" value="BEH02894.1"/>
    <property type="molecule type" value="Genomic_DNA"/>
</dbReference>
<dbReference type="RefSeq" id="WP_286264890.1">
    <property type="nucleotide sequence ID" value="NZ_AP028056.1"/>
</dbReference>
<keyword evidence="2" id="KW-0812">Transmembrane</keyword>
<name>A0AAN0MHT8_9ACTN</name>
<evidence type="ECO:0008006" key="5">
    <source>
        <dbReference type="Google" id="ProtNLM"/>
    </source>
</evidence>
<dbReference type="PANTHER" id="PTHR35519">
    <property type="entry name" value="MEMBRANE PROTEINS"/>
    <property type="match status" value="1"/>
</dbReference>
<dbReference type="Pfam" id="PF13430">
    <property type="entry name" value="DUF4112"/>
    <property type="match status" value="1"/>
</dbReference>
<dbReference type="KEGG" id="broo:brsh051_21750"/>
<feature type="region of interest" description="Disordered" evidence="1">
    <location>
        <begin position="1"/>
        <end position="32"/>
    </location>
</feature>
<keyword evidence="4" id="KW-1185">Reference proteome</keyword>
<evidence type="ECO:0000256" key="2">
    <source>
        <dbReference type="SAM" id="Phobius"/>
    </source>
</evidence>